<accession>A0A2P1JXB3</accession>
<feature type="coiled-coil region" evidence="1">
    <location>
        <begin position="575"/>
        <end position="602"/>
    </location>
</feature>
<organism evidence="3 4">
    <name type="scientific">Rhodococcus phage Finch</name>
    <dbReference type="NCBI Taxonomy" id="2094144"/>
    <lineage>
        <taxon>Viruses</taxon>
        <taxon>Duplodnaviria</taxon>
        <taxon>Heunggongvirae</taxon>
        <taxon>Uroviricota</taxon>
        <taxon>Caudoviricetes</taxon>
        <taxon>Finchvirus</taxon>
        <taxon>Finchvirus finch</taxon>
    </lineage>
</organism>
<feature type="compositionally biased region" description="Gly residues" evidence="2">
    <location>
        <begin position="680"/>
        <end position="692"/>
    </location>
</feature>
<dbReference type="EMBL" id="MG962366">
    <property type="protein sequence ID" value="AVO24963.1"/>
    <property type="molecule type" value="Genomic_DNA"/>
</dbReference>
<reference evidence="4" key="1">
    <citation type="submission" date="2018-02" db="EMBL/GenBank/DDBJ databases">
        <authorList>
            <person name="Cohen D.B."/>
            <person name="Kent A.D."/>
        </authorList>
    </citation>
    <scope>NUCLEOTIDE SEQUENCE [LARGE SCALE GENOMIC DNA]</scope>
</reference>
<feature type="compositionally biased region" description="Basic and acidic residues" evidence="2">
    <location>
        <begin position="755"/>
        <end position="765"/>
    </location>
</feature>
<dbReference type="KEGG" id="vg:64766268"/>
<evidence type="ECO:0000256" key="2">
    <source>
        <dbReference type="SAM" id="MobiDB-lite"/>
    </source>
</evidence>
<evidence type="ECO:0000313" key="3">
    <source>
        <dbReference type="EMBL" id="AVO24963.1"/>
    </source>
</evidence>
<evidence type="ECO:0000313" key="4">
    <source>
        <dbReference type="Proteomes" id="UP000241290"/>
    </source>
</evidence>
<keyword evidence="4" id="KW-1185">Reference proteome</keyword>
<keyword evidence="1" id="KW-0175">Coiled coil</keyword>
<dbReference type="RefSeq" id="YP_010059037.1">
    <property type="nucleotide sequence ID" value="NC_054724.1"/>
</dbReference>
<feature type="compositionally biased region" description="Low complexity" evidence="2">
    <location>
        <begin position="612"/>
        <end position="651"/>
    </location>
</feature>
<name>A0A2P1JXB3_9CAUD</name>
<sequence>MGDFTIVDKRGSSGSRFTKSAGKTKAPLTAKGLRSKGFALPSSNVAASKIASEVEASLENRKLISAMRKTAGGGNIQMALPKVREPMSSFKDKGIPFDTTKPQELKTIRHWARMFYSTHDLIPLLIDIYSKFPLVGLEFTSKDPQIKDFYESMFMDGLDYDTFLQDLGREYFISGEVNSLAHFDESLGVWSAEEILNPDSISVSKSMFQGRERVQLLVKDLVDTLRGGSTMSVNADEKTKSEQLEKAWEYQQLQEHYPEIIRAAETEDGLDISDALISRIVNKVSPWDLRGTPHLLRSFRTLLMEESLNAAQDAVADRLYSPFILATLGIANLGDNEPWIPDQEDLDEARDTMQAALAADFRLMVHNFGLDIKSVFGREAVPRFDTDYNRIDKKLMQAWGIGEALISGGSSSTYASSALNREFVTQMMSTFQKAVKKHIRKRCEVIAEAQGHYDYELKGGQRKPIYREIVEFDMETGEEYTRKVPKLLIPDVEMSTLNLRDEAQERGFLQQLRNAGVPISDMRLAVNIPIEFEDELEKQSEEKVQKLVAEAQAMDKAIKLITSMGLPIPPELAKYAAASAQLKKVQEEADTAGTESETAEIKNDVLEETGIMPGEGMGALPPGAPGAVPGMPGDPNAAPGAPGEQPGGPMALPGGQQVGPSGIPGDADGDGMPNEADNPFGGGNNSSGFGGDGDGESSEDNPFGVDLDNGIDDDQLNNSDADAIDKDKAPINIPTMGLGEDGDGSAMPMPPRNRTRPEESDEQRKTSPKKASFGSAPSSYGAAKRATERSIEAAMDRMAAPAITLRALVETDSFFQLLNRHAYMEQIRNDFDTIESTIRVTASGDAILFEADSETRQSFDVLAEMIDQYDEIYGFRPEW</sequence>
<gene>
    <name evidence="3" type="primary">15</name>
    <name evidence="3" type="ORF">SEA_FINCH_15</name>
</gene>
<evidence type="ECO:0000256" key="1">
    <source>
        <dbReference type="SAM" id="Coils"/>
    </source>
</evidence>
<feature type="region of interest" description="Disordered" evidence="2">
    <location>
        <begin position="611"/>
        <end position="784"/>
    </location>
</feature>
<dbReference type="GeneID" id="64766268"/>
<protein>
    <submittedName>
        <fullName evidence="3">Portal protein</fullName>
    </submittedName>
</protein>
<proteinExistence type="predicted"/>
<dbReference type="Proteomes" id="UP000241290">
    <property type="component" value="Genome"/>
</dbReference>